<feature type="compositionally biased region" description="Basic and acidic residues" evidence="1">
    <location>
        <begin position="758"/>
        <end position="769"/>
    </location>
</feature>
<feature type="region of interest" description="Disordered" evidence="1">
    <location>
        <begin position="636"/>
        <end position="739"/>
    </location>
</feature>
<feature type="compositionally biased region" description="Low complexity" evidence="1">
    <location>
        <begin position="395"/>
        <end position="411"/>
    </location>
</feature>
<evidence type="ECO:0000256" key="1">
    <source>
        <dbReference type="SAM" id="MobiDB-lite"/>
    </source>
</evidence>
<feature type="compositionally biased region" description="Polar residues" evidence="1">
    <location>
        <begin position="657"/>
        <end position="676"/>
    </location>
</feature>
<dbReference type="Proteomes" id="UP001174909">
    <property type="component" value="Unassembled WGS sequence"/>
</dbReference>
<feature type="region of interest" description="Disordered" evidence="1">
    <location>
        <begin position="962"/>
        <end position="1092"/>
    </location>
</feature>
<dbReference type="SMART" id="SM00454">
    <property type="entry name" value="SAM"/>
    <property type="match status" value="1"/>
</dbReference>
<feature type="compositionally biased region" description="Pro residues" evidence="1">
    <location>
        <begin position="131"/>
        <end position="170"/>
    </location>
</feature>
<feature type="compositionally biased region" description="Basic residues" evidence="1">
    <location>
        <begin position="78"/>
        <end position="87"/>
    </location>
</feature>
<feature type="compositionally biased region" description="Basic and acidic residues" evidence="1">
    <location>
        <begin position="779"/>
        <end position="809"/>
    </location>
</feature>
<feature type="compositionally biased region" description="Low complexity" evidence="1">
    <location>
        <begin position="313"/>
        <end position="325"/>
    </location>
</feature>
<dbReference type="Gene3D" id="1.10.150.50">
    <property type="entry name" value="Transcription Factor, Ets-1"/>
    <property type="match status" value="1"/>
</dbReference>
<feature type="compositionally biased region" description="Basic and acidic residues" evidence="1">
    <location>
        <begin position="197"/>
        <end position="219"/>
    </location>
</feature>
<dbReference type="InterPro" id="IPR001660">
    <property type="entry name" value="SAM"/>
</dbReference>
<dbReference type="SUPFAM" id="SSF47769">
    <property type="entry name" value="SAM/Pointed domain"/>
    <property type="match status" value="1"/>
</dbReference>
<name>A0AA35QXR4_GEOBA</name>
<feature type="compositionally biased region" description="Pro residues" evidence="1">
    <location>
        <begin position="51"/>
        <end position="60"/>
    </location>
</feature>
<feature type="compositionally biased region" description="Basic and acidic residues" evidence="1">
    <location>
        <begin position="62"/>
        <end position="77"/>
    </location>
</feature>
<protein>
    <recommendedName>
        <fullName evidence="2">SAM domain-containing protein</fullName>
    </recommendedName>
</protein>
<feature type="compositionally biased region" description="Polar residues" evidence="1">
    <location>
        <begin position="251"/>
        <end position="270"/>
    </location>
</feature>
<feature type="compositionally biased region" description="Pro residues" evidence="1">
    <location>
        <begin position="7"/>
        <end position="17"/>
    </location>
</feature>
<feature type="compositionally biased region" description="Polar residues" evidence="1">
    <location>
        <begin position="18"/>
        <end position="31"/>
    </location>
</feature>
<sequence>MADDDSPPPPPSSPPPSFTENGDTVQDTKPSFKSLRQMLAKSHTMYTSNRPAPPPKPIRPVTPEHEKDESPKLEHRTRERPRRKIRAPSRAALRERASSTSIDVFGTVPVQAVRGAPPAAANTLSVQTDAPSPPSPASPPHSPPHSPPPSPPPSPPTSSLPSNFPSPPQPSSSTLQQSDTRVDFLSSKPVDTSTVRMQDRSTASRDSLKQDIKLNETAKDTSASKQSSRAQSKSAPTQHQPLISVVPFKGTDNSPSAGVQSSTAAFTNRLKQIRERRAARKSPSPSALSPMHSSSSLPQYMGPLLESATEIHSSLPVSSMSASPVTSHASLDSSIQREGSTDPHSDRWSPSLQEISCRGRRKKPEKLIMDASNPPSVTLSPPPSPPPPLPPSFPPITSSFTPSLSQSVHSSLPPPVPLSLSPSYENSLPAIPPPLPSQETSTRVVEGSRCLPAIKSGLDRNMRAHKSSESLSSSSDSAPELPSVPPPLALETTETTQPLTANEPAPSIYLDSPPLLPDIAEGASITSDSSAPPSSISTPRMASGPVQLRRPQKPVGYRPERRSAFVAMLISESSSEGKKRLSVAEMRALTLQASRRPDAASEPVMKRWSDTINIFSSLSPVENDRSKSALATLGIGERGPVGLGANGAQNKHDITFPTESGNNSAGSSGWQDSGDASNGAIERSNKGGTEGLTSTGEQTVAGYKNSRPVDGVNPASPGNMKESRPPHYHKEPPIDHLGSRWEVQDELKNAGEPALAGRDGEPDMLEHSSDQLAIPTTDFYHRGGERGREEEGGKEETGERKGEDGRESDNDTWDDSDYLEDDPNTWSVDRVCEWLELVGLGTYRDTFRVNSVDGVTLLNMDVHLFAELGVDSPEIRELFLAKIYELSNPTRDMDDMQDDFCLEVDSYTEQDWKKLEAAVDALKSPVLRDDIELEPSAIGLFLHTDYVHSRSTPNIHQLQQLAETHSDTELSSTDNLLPPVPHSSTVHSFPDYTPTSQAVSTDQVRRKKSRAPSTRSVKRQYILSMAEVGDRPNRRQSASNHTTRPSSSVSSRQGSPSLGSRHSAIELSTSPPHMKGDVTSKLEKAKRKEGVR</sequence>
<feature type="compositionally biased region" description="Low complexity" evidence="1">
    <location>
        <begin position="1044"/>
        <end position="1061"/>
    </location>
</feature>
<proteinExistence type="predicted"/>
<feature type="compositionally biased region" description="Basic and acidic residues" evidence="1">
    <location>
        <begin position="721"/>
        <end position="739"/>
    </location>
</feature>
<feature type="region of interest" description="Disordered" evidence="1">
    <location>
        <begin position="1"/>
        <end position="559"/>
    </location>
</feature>
<dbReference type="AlphaFoldDB" id="A0AA35QXR4"/>
<feature type="compositionally biased region" description="Acidic residues" evidence="1">
    <location>
        <begin position="810"/>
        <end position="820"/>
    </location>
</feature>
<feature type="compositionally biased region" description="Polar residues" evidence="1">
    <location>
        <begin position="982"/>
        <end position="1002"/>
    </location>
</feature>
<accession>A0AA35QXR4</accession>
<feature type="compositionally biased region" description="Low complexity" evidence="1">
    <location>
        <begin position="489"/>
        <end position="501"/>
    </location>
</feature>
<feature type="compositionally biased region" description="Low complexity" evidence="1">
    <location>
        <begin position="469"/>
        <end position="481"/>
    </location>
</feature>
<dbReference type="InterPro" id="IPR013761">
    <property type="entry name" value="SAM/pointed_sf"/>
</dbReference>
<keyword evidence="4" id="KW-1185">Reference proteome</keyword>
<feature type="region of interest" description="Disordered" evidence="1">
    <location>
        <begin position="752"/>
        <end position="820"/>
    </location>
</feature>
<feature type="compositionally biased region" description="Low complexity" evidence="1">
    <location>
        <begin position="282"/>
        <end position="298"/>
    </location>
</feature>
<feature type="compositionally biased region" description="Gly residues" evidence="1">
    <location>
        <begin position="636"/>
        <end position="645"/>
    </location>
</feature>
<dbReference type="EMBL" id="CASHTH010000248">
    <property type="protein sequence ID" value="CAI7995530.1"/>
    <property type="molecule type" value="Genomic_DNA"/>
</dbReference>
<feature type="compositionally biased region" description="Polar residues" evidence="1">
    <location>
        <begin position="326"/>
        <end position="338"/>
    </location>
</feature>
<evidence type="ECO:0000313" key="3">
    <source>
        <dbReference type="EMBL" id="CAI7995530.1"/>
    </source>
</evidence>
<gene>
    <name evidence="3" type="ORF">GBAR_LOCUS1708</name>
</gene>
<evidence type="ECO:0000313" key="4">
    <source>
        <dbReference type="Proteomes" id="UP001174909"/>
    </source>
</evidence>
<dbReference type="PROSITE" id="PS50105">
    <property type="entry name" value="SAM_DOMAIN"/>
    <property type="match status" value="1"/>
</dbReference>
<feature type="compositionally biased region" description="Pro residues" evidence="1">
    <location>
        <begin position="380"/>
        <end position="394"/>
    </location>
</feature>
<feature type="compositionally biased region" description="Basic and acidic residues" evidence="1">
    <location>
        <begin position="457"/>
        <end position="468"/>
    </location>
</feature>
<feature type="compositionally biased region" description="Basic and acidic residues" evidence="1">
    <location>
        <begin position="1074"/>
        <end position="1092"/>
    </location>
</feature>
<reference evidence="3" key="1">
    <citation type="submission" date="2023-03" db="EMBL/GenBank/DDBJ databases">
        <authorList>
            <person name="Steffen K."/>
            <person name="Cardenas P."/>
        </authorList>
    </citation>
    <scope>NUCLEOTIDE SEQUENCE</scope>
</reference>
<evidence type="ECO:0000259" key="2">
    <source>
        <dbReference type="PROSITE" id="PS50105"/>
    </source>
</evidence>
<feature type="compositionally biased region" description="Polar residues" evidence="1">
    <location>
        <begin position="962"/>
        <end position="975"/>
    </location>
</feature>
<feature type="domain" description="SAM" evidence="2">
    <location>
        <begin position="826"/>
        <end position="889"/>
    </location>
</feature>
<dbReference type="Pfam" id="PF07647">
    <property type="entry name" value="SAM_2"/>
    <property type="match status" value="1"/>
</dbReference>
<comment type="caution">
    <text evidence="3">The sequence shown here is derived from an EMBL/GenBank/DDBJ whole genome shotgun (WGS) entry which is preliminary data.</text>
</comment>
<feature type="compositionally biased region" description="Low complexity" evidence="1">
    <location>
        <begin position="523"/>
        <end position="538"/>
    </location>
</feature>
<feature type="compositionally biased region" description="Low complexity" evidence="1">
    <location>
        <begin position="223"/>
        <end position="235"/>
    </location>
</feature>
<organism evidence="3 4">
    <name type="scientific">Geodia barretti</name>
    <name type="common">Barrett's horny sponge</name>
    <dbReference type="NCBI Taxonomy" id="519541"/>
    <lineage>
        <taxon>Eukaryota</taxon>
        <taxon>Metazoa</taxon>
        <taxon>Porifera</taxon>
        <taxon>Demospongiae</taxon>
        <taxon>Heteroscleromorpha</taxon>
        <taxon>Tetractinellida</taxon>
        <taxon>Astrophorina</taxon>
        <taxon>Geodiidae</taxon>
        <taxon>Geodia</taxon>
    </lineage>
</organism>